<accession>A0AAV2NNA5</accession>
<evidence type="ECO:0000313" key="2">
    <source>
        <dbReference type="Proteomes" id="UP001497644"/>
    </source>
</evidence>
<reference evidence="1" key="1">
    <citation type="submission" date="2024-04" db="EMBL/GenBank/DDBJ databases">
        <authorList>
            <consortium name="Molecular Ecology Group"/>
        </authorList>
    </citation>
    <scope>NUCLEOTIDE SEQUENCE</scope>
</reference>
<name>A0AAV2NNA5_9HYME</name>
<dbReference type="Proteomes" id="UP001497644">
    <property type="component" value="Chromosome 3"/>
</dbReference>
<dbReference type="EMBL" id="OZ034826">
    <property type="protein sequence ID" value="CAL1681388.1"/>
    <property type="molecule type" value="Genomic_DNA"/>
</dbReference>
<proteinExistence type="predicted"/>
<sequence length="101" mass="11247">MQDNFNNQTTLNIVFPPFLIRVIYLMLNMHLTSEDVSQNVQAKKATIATSIASSTLSTVPQQSRAVAKKSTAKRQSNIDATYNSMIETKPSHSIVTRSVYL</sequence>
<organism evidence="1 2">
    <name type="scientific">Lasius platythorax</name>
    <dbReference type="NCBI Taxonomy" id="488582"/>
    <lineage>
        <taxon>Eukaryota</taxon>
        <taxon>Metazoa</taxon>
        <taxon>Ecdysozoa</taxon>
        <taxon>Arthropoda</taxon>
        <taxon>Hexapoda</taxon>
        <taxon>Insecta</taxon>
        <taxon>Pterygota</taxon>
        <taxon>Neoptera</taxon>
        <taxon>Endopterygota</taxon>
        <taxon>Hymenoptera</taxon>
        <taxon>Apocrita</taxon>
        <taxon>Aculeata</taxon>
        <taxon>Formicoidea</taxon>
        <taxon>Formicidae</taxon>
        <taxon>Formicinae</taxon>
        <taxon>Lasius</taxon>
        <taxon>Lasius</taxon>
    </lineage>
</organism>
<keyword evidence="2" id="KW-1185">Reference proteome</keyword>
<protein>
    <submittedName>
        <fullName evidence="1">Uncharacterized protein</fullName>
    </submittedName>
</protein>
<dbReference type="AlphaFoldDB" id="A0AAV2NNA5"/>
<gene>
    <name evidence="1" type="ORF">LPLAT_LOCUS7426</name>
</gene>
<evidence type="ECO:0000313" key="1">
    <source>
        <dbReference type="EMBL" id="CAL1681388.1"/>
    </source>
</evidence>